<dbReference type="Gene3D" id="6.10.140.910">
    <property type="match status" value="1"/>
</dbReference>
<sequence length="816" mass="88775">MGKGGKQRQAAQAASQERKKQVSNETAPNEEAEIPVAPSDVTEKTAEKAPESAPAAASPGASEAVQTPSVTEESKEDKKAEEDHDASTRNEPALPSAEPSDDHEALAPPVAEAPKAESRPDVLERMTAEEREMELRSQVTGLNAKLVDSINRMSDLEDELSVAHNRILIHTTRIAELSKERDQYISAMNTGLLVEKAHVTSEMQRMMERVVEETAQRGKAESDKTRIEAELEELSAALFNEANSMVAVERLARAKAEEKSQHLETSLRDTERIIQDQQELLKNLQAEVDALRADVPAAPREVPAAEAPHPVTIVPHPIITTNILPYVEFLQFLSHLRSLHDQLAPYFDMQRRGVDWTSLAPLSASLTSSGVASPSIHQSGSVVRHRDYPHLPMAAENLVLLSSQTTLPFIRRTHDEDADPCLRLSHAPGLNWLTRRQATSAIMDGDVVIEPLFPGGQIPDEAALRAEYGALAPASCSLCNVPLLNVSALLPGASGSSSSSWSNPLKDTQGRRSLPSLFQSLRRGLDRSQPGTQSERAQEVKEGDEIFSQDPAPPMKMETLPIPTHYFRLSDHATSRHLVCSHHCLQRLRVVCAFWTFVRTLERAIVLEGKLEPEYVGQTRILPAPAAGPLPPRPSTEAPSTTSEPNQDDAGATGISAVATEKEDADAQAPLAPITEKTPEAQDGAEAPADTEAKDAKTDEAPAEREENPAKTETLTSPKTDTEDERDDLDVFNEALGDHAEAEASLEGGGGAIVPGPPALPARPRSSTVPSRDTFTVNSDRSSMSWEESLWAEVIRYKELMWKARVGVDLACLDIV</sequence>
<evidence type="ECO:0000313" key="5">
    <source>
        <dbReference type="EMBL" id="WFD22916.1"/>
    </source>
</evidence>
<feature type="region of interest" description="Disordered" evidence="3">
    <location>
        <begin position="622"/>
        <end position="726"/>
    </location>
</feature>
<dbReference type="Pfam" id="PF06428">
    <property type="entry name" value="Sec2p"/>
    <property type="match status" value="1"/>
</dbReference>
<feature type="compositionally biased region" description="Low complexity" evidence="3">
    <location>
        <begin position="51"/>
        <end position="64"/>
    </location>
</feature>
<feature type="compositionally biased region" description="Basic and acidic residues" evidence="3">
    <location>
        <begin position="41"/>
        <end position="50"/>
    </location>
</feature>
<feature type="compositionally biased region" description="Basic and acidic residues" evidence="3">
    <location>
        <begin position="691"/>
        <end position="710"/>
    </location>
</feature>
<dbReference type="PANTHER" id="PTHR14430:SF0">
    <property type="entry name" value="SEC2P DOMAIN-CONTAINING PROTEIN"/>
    <property type="match status" value="1"/>
</dbReference>
<dbReference type="AlphaFoldDB" id="A0AAF0EE15"/>
<evidence type="ECO:0000256" key="2">
    <source>
        <dbReference type="SAM" id="Coils"/>
    </source>
</evidence>
<dbReference type="Proteomes" id="UP001214415">
    <property type="component" value="Chromosome 3"/>
</dbReference>
<dbReference type="InterPro" id="IPR040351">
    <property type="entry name" value="RAB3IL/RAB3IP/Sec2"/>
</dbReference>
<dbReference type="GO" id="GO:0005085">
    <property type="term" value="F:guanyl-nucleotide exchange factor activity"/>
    <property type="evidence" value="ECO:0007669"/>
    <property type="project" value="InterPro"/>
</dbReference>
<gene>
    <name evidence="5" type="ORF">MEQU1_001595</name>
</gene>
<name>A0AAF0EE15_9BASI</name>
<evidence type="ECO:0000313" key="6">
    <source>
        <dbReference type="Proteomes" id="UP001214415"/>
    </source>
</evidence>
<evidence type="ECO:0000256" key="3">
    <source>
        <dbReference type="SAM" id="MobiDB-lite"/>
    </source>
</evidence>
<proteinExistence type="predicted"/>
<keyword evidence="6" id="KW-1185">Reference proteome</keyword>
<feature type="domain" description="GDP/GTP exchange factor Sec2 N-terminal" evidence="4">
    <location>
        <begin position="154"/>
        <end position="286"/>
    </location>
</feature>
<feature type="region of interest" description="Disordered" evidence="3">
    <location>
        <begin position="524"/>
        <end position="555"/>
    </location>
</feature>
<dbReference type="CDD" id="cd21044">
    <property type="entry name" value="Rab11BD_RAB3IP_like"/>
    <property type="match status" value="1"/>
</dbReference>
<evidence type="ECO:0000259" key="4">
    <source>
        <dbReference type="Pfam" id="PF06428"/>
    </source>
</evidence>
<protein>
    <recommendedName>
        <fullName evidence="4">GDP/GTP exchange factor Sec2 N-terminal domain-containing protein</fullName>
    </recommendedName>
</protein>
<feature type="region of interest" description="Disordered" evidence="3">
    <location>
        <begin position="1"/>
        <end position="121"/>
    </location>
</feature>
<dbReference type="SUPFAM" id="SSF144284">
    <property type="entry name" value="Sec2 N-terminal region"/>
    <property type="match status" value="1"/>
</dbReference>
<feature type="compositionally biased region" description="Polar residues" evidence="3">
    <location>
        <begin position="765"/>
        <end position="778"/>
    </location>
</feature>
<feature type="coiled-coil region" evidence="2">
    <location>
        <begin position="217"/>
        <end position="294"/>
    </location>
</feature>
<accession>A0AAF0EE15</accession>
<dbReference type="InterPro" id="IPR009449">
    <property type="entry name" value="Sec2_N"/>
</dbReference>
<dbReference type="GO" id="GO:0070319">
    <property type="term" value="C:Golgi to plasma membrane transport vesicle"/>
    <property type="evidence" value="ECO:0007669"/>
    <property type="project" value="TreeGrafter"/>
</dbReference>
<evidence type="ECO:0000256" key="1">
    <source>
        <dbReference type="ARBA" id="ARBA00023054"/>
    </source>
</evidence>
<feature type="region of interest" description="Disordered" evidence="3">
    <location>
        <begin position="743"/>
        <end position="778"/>
    </location>
</feature>
<dbReference type="Pfam" id="PF25555">
    <property type="entry name" value="RAB3A-like_C"/>
    <property type="match status" value="1"/>
</dbReference>
<dbReference type="PANTHER" id="PTHR14430">
    <property type="entry name" value="RABIN3-RELATED"/>
    <property type="match status" value="1"/>
</dbReference>
<organism evidence="5 6">
    <name type="scientific">Malassezia equina</name>
    <dbReference type="NCBI Taxonomy" id="1381935"/>
    <lineage>
        <taxon>Eukaryota</taxon>
        <taxon>Fungi</taxon>
        <taxon>Dikarya</taxon>
        <taxon>Basidiomycota</taxon>
        <taxon>Ustilaginomycotina</taxon>
        <taxon>Malasseziomycetes</taxon>
        <taxon>Malasseziales</taxon>
        <taxon>Malasseziaceae</taxon>
        <taxon>Malassezia</taxon>
    </lineage>
</organism>
<feature type="compositionally biased region" description="Basic and acidic residues" evidence="3">
    <location>
        <begin position="72"/>
        <end position="88"/>
    </location>
</feature>
<reference evidence="5" key="1">
    <citation type="submission" date="2023-03" db="EMBL/GenBank/DDBJ databases">
        <title>Mating type loci evolution in Malassezia.</title>
        <authorList>
            <person name="Coelho M.A."/>
        </authorList>
    </citation>
    <scope>NUCLEOTIDE SEQUENCE</scope>
    <source>
        <strain evidence="5">CBS 12830</strain>
    </source>
</reference>
<keyword evidence="1 2" id="KW-0175">Coiled coil</keyword>
<dbReference type="GO" id="GO:0006887">
    <property type="term" value="P:exocytosis"/>
    <property type="evidence" value="ECO:0007669"/>
    <property type="project" value="TreeGrafter"/>
</dbReference>
<dbReference type="EMBL" id="CP119902">
    <property type="protein sequence ID" value="WFD22916.1"/>
    <property type="molecule type" value="Genomic_DNA"/>
</dbReference>
<dbReference type="GO" id="GO:0051286">
    <property type="term" value="C:cell tip"/>
    <property type="evidence" value="ECO:0007669"/>
    <property type="project" value="TreeGrafter"/>
</dbReference>